<dbReference type="EMBL" id="JACEGA010000001">
    <property type="protein sequence ID" value="MBB2182864.1"/>
    <property type="molecule type" value="Genomic_DNA"/>
</dbReference>
<comment type="caution">
    <text evidence="1">The sequence shown here is derived from an EMBL/GenBank/DDBJ whole genome shotgun (WGS) entry which is preliminary data.</text>
</comment>
<reference evidence="1 2" key="1">
    <citation type="submission" date="2020-07" db="EMBL/GenBank/DDBJ databases">
        <title>Characterization and genome sequencing of isolate MD1, a novel member within the family Lachnospiraceae.</title>
        <authorList>
            <person name="Rettenmaier R."/>
            <person name="Di Bello L."/>
            <person name="Zinser C."/>
            <person name="Scheitz K."/>
            <person name="Liebl W."/>
            <person name="Zverlov V."/>
        </authorList>
    </citation>
    <scope>NUCLEOTIDE SEQUENCE [LARGE SCALE GENOMIC DNA]</scope>
    <source>
        <strain evidence="1 2">MD1</strain>
    </source>
</reference>
<dbReference type="Proteomes" id="UP000574276">
    <property type="component" value="Unassembled WGS sequence"/>
</dbReference>
<dbReference type="AlphaFoldDB" id="A0A839JZP8"/>
<organism evidence="1 2">
    <name type="scientific">Variimorphobacter saccharofermentans</name>
    <dbReference type="NCBI Taxonomy" id="2755051"/>
    <lineage>
        <taxon>Bacteria</taxon>
        <taxon>Bacillati</taxon>
        <taxon>Bacillota</taxon>
        <taxon>Clostridia</taxon>
        <taxon>Lachnospirales</taxon>
        <taxon>Lachnospiraceae</taxon>
        <taxon>Variimorphobacter</taxon>
    </lineage>
</organism>
<dbReference type="InterPro" id="IPR009229">
    <property type="entry name" value="AgrD"/>
</dbReference>
<evidence type="ECO:0000313" key="1">
    <source>
        <dbReference type="EMBL" id="MBB2182864.1"/>
    </source>
</evidence>
<evidence type="ECO:0000313" key="2">
    <source>
        <dbReference type="Proteomes" id="UP000574276"/>
    </source>
</evidence>
<protein>
    <submittedName>
        <fullName evidence="1">Cyclic lactone autoinducer peptide</fullName>
    </submittedName>
</protein>
<name>A0A839JZP8_9FIRM</name>
<accession>A0A839JZP8</accession>
<dbReference type="NCBIfam" id="TIGR04223">
    <property type="entry name" value="quorum_AgrD"/>
    <property type="match status" value="1"/>
</dbReference>
<dbReference type="RefSeq" id="WP_228352553.1">
    <property type="nucleotide sequence ID" value="NZ_JACEGA010000001.1"/>
</dbReference>
<gene>
    <name evidence="1" type="ORF">H0486_08245</name>
</gene>
<proteinExistence type="predicted"/>
<sequence length="49" mass="5686">MKEDLIKKSVLRSVQKVAEVEANMAWTPWPPNCMGLIHQPKRPQKKNTK</sequence>
<keyword evidence="2" id="KW-1185">Reference proteome</keyword>